<evidence type="ECO:0000313" key="10">
    <source>
        <dbReference type="Proteomes" id="UP000252893"/>
    </source>
</evidence>
<dbReference type="GO" id="GO:0009060">
    <property type="term" value="P:aerobic respiration"/>
    <property type="evidence" value="ECO:0007669"/>
    <property type="project" value="TreeGrafter"/>
</dbReference>
<evidence type="ECO:0000256" key="1">
    <source>
        <dbReference type="ARBA" id="ARBA00001917"/>
    </source>
</evidence>
<dbReference type="GO" id="GO:0004459">
    <property type="term" value="F:L-lactate dehydrogenase (NAD+) activity"/>
    <property type="evidence" value="ECO:0007669"/>
    <property type="project" value="TreeGrafter"/>
</dbReference>
<dbReference type="Proteomes" id="UP000252893">
    <property type="component" value="Unassembled WGS sequence"/>
</dbReference>
<feature type="binding site" evidence="7">
    <location>
        <position position="194"/>
    </location>
    <ligand>
        <name>glyoxylate</name>
        <dbReference type="ChEBI" id="CHEBI:36655"/>
    </ligand>
</feature>
<feature type="binding site" evidence="7">
    <location>
        <position position="281"/>
    </location>
    <ligand>
        <name>FMN</name>
        <dbReference type="ChEBI" id="CHEBI:58210"/>
    </ligand>
</feature>
<keyword evidence="10" id="KW-1185">Reference proteome</keyword>
<dbReference type="InterPro" id="IPR008259">
    <property type="entry name" value="FMN_hydac_DH_AS"/>
</dbReference>
<dbReference type="PROSITE" id="PS00557">
    <property type="entry name" value="FMN_HYDROXY_ACID_DH_1"/>
    <property type="match status" value="1"/>
</dbReference>
<dbReference type="PANTHER" id="PTHR10578:SF107">
    <property type="entry name" value="2-HYDROXYACID OXIDASE 1"/>
    <property type="match status" value="1"/>
</dbReference>
<sequence>MSQVKDTHSSSRTDANLSAVKRHKISATVRKRFPSVEHMKRSARWHIPNFAWEYLIGGIGSEANVRRNIDDLQQVLFMPRYISDAQNVNIQTTLFGKTFDAPFGAAPVGLAGLQVPGCEVHIAGAARSENVLQVLSTHATTALEKIRSSAGSNGWFQLYPLNDPEMETDLIRRAAKAGYEVLVVTVDIPVSTRRDRDIRNGLSVPPEFGIRNAVQMMMRPTWLMRLARYGIPHFENLEPYAPKGLSLTEFGEFLDRVLAGHITQERFKRIRDQWQGKIVVKGILSPEEAQHYIALGADGIVVSNHGGRQLDAAPSSVSMLPLVREKLGKDAVILVDGGVRTGLDIARMIALGADYVLMGRPFMYSIGAIGNAGPQHLIEVLKAELTGTLGQLGCRSLEELSGFLHKPSPIGSPADCILS</sequence>
<evidence type="ECO:0000259" key="8">
    <source>
        <dbReference type="PROSITE" id="PS51349"/>
    </source>
</evidence>
<organism evidence="9 10">
    <name type="scientific">Pseudochrobactrum asaccharolyticum</name>
    <dbReference type="NCBI Taxonomy" id="354351"/>
    <lineage>
        <taxon>Bacteria</taxon>
        <taxon>Pseudomonadati</taxon>
        <taxon>Pseudomonadota</taxon>
        <taxon>Alphaproteobacteria</taxon>
        <taxon>Hyphomicrobiales</taxon>
        <taxon>Brucellaceae</taxon>
        <taxon>Pseudochrobactrum</taxon>
    </lineage>
</organism>
<dbReference type="InterPro" id="IPR000262">
    <property type="entry name" value="FMN-dep_DH"/>
</dbReference>
<keyword evidence="2 7" id="KW-0285">Flavoprotein</keyword>
<feature type="active site" description="Proton acceptor" evidence="6">
    <location>
        <position position="305"/>
    </location>
</feature>
<protein>
    <submittedName>
        <fullName evidence="9">L-lactate dehydrogenase (Cytochrome)</fullName>
    </submittedName>
</protein>
<comment type="caution">
    <text evidence="9">The sequence shown here is derived from an EMBL/GenBank/DDBJ whole genome shotgun (WGS) entry which is preliminary data.</text>
</comment>
<dbReference type="CDD" id="cd02809">
    <property type="entry name" value="alpha_hydroxyacid_oxid_FMN"/>
    <property type="match status" value="1"/>
</dbReference>
<dbReference type="AlphaFoldDB" id="A0A366E022"/>
<dbReference type="GO" id="GO:0010181">
    <property type="term" value="F:FMN binding"/>
    <property type="evidence" value="ECO:0007669"/>
    <property type="project" value="InterPro"/>
</dbReference>
<comment type="similarity">
    <text evidence="5">Belongs to the FMN-dependent alpha-hydroxy acid dehydrogenase family.</text>
</comment>
<evidence type="ECO:0000313" key="9">
    <source>
        <dbReference type="EMBL" id="RBO95682.1"/>
    </source>
</evidence>
<keyword evidence="4" id="KW-0560">Oxidoreductase</keyword>
<feature type="binding site" evidence="7">
    <location>
        <begin position="107"/>
        <end position="109"/>
    </location>
    <ligand>
        <name>FMN</name>
        <dbReference type="ChEBI" id="CHEBI:58210"/>
    </ligand>
</feature>
<feature type="binding site" evidence="7">
    <location>
        <position position="54"/>
    </location>
    <ligand>
        <name>glyoxylate</name>
        <dbReference type="ChEBI" id="CHEBI:36655"/>
    </ligand>
</feature>
<evidence type="ECO:0000256" key="4">
    <source>
        <dbReference type="ARBA" id="ARBA00023002"/>
    </source>
</evidence>
<feature type="domain" description="FMN hydroxy acid dehydrogenase" evidence="8">
    <location>
        <begin position="28"/>
        <end position="410"/>
    </location>
</feature>
<dbReference type="PROSITE" id="PS51349">
    <property type="entry name" value="FMN_HYDROXY_ACID_DH_2"/>
    <property type="match status" value="1"/>
</dbReference>
<feature type="binding site" evidence="7">
    <location>
        <begin position="359"/>
        <end position="360"/>
    </location>
    <ligand>
        <name>FMN</name>
        <dbReference type="ChEBI" id="CHEBI:58210"/>
    </ligand>
</feature>
<feature type="binding site" evidence="7">
    <location>
        <position position="303"/>
    </location>
    <ligand>
        <name>FMN</name>
        <dbReference type="ChEBI" id="CHEBI:58210"/>
    </ligand>
</feature>
<dbReference type="SUPFAM" id="SSF51395">
    <property type="entry name" value="FMN-linked oxidoreductases"/>
    <property type="match status" value="1"/>
</dbReference>
<feature type="binding site" evidence="7">
    <location>
        <position position="157"/>
    </location>
    <ligand>
        <name>FMN</name>
        <dbReference type="ChEBI" id="CHEBI:58210"/>
    </ligand>
</feature>
<feature type="binding site" evidence="7">
    <location>
        <position position="305"/>
    </location>
    <ligand>
        <name>glyoxylate</name>
        <dbReference type="ChEBI" id="CHEBI:36655"/>
    </ligand>
</feature>
<dbReference type="Gene3D" id="3.20.20.70">
    <property type="entry name" value="Aldolase class I"/>
    <property type="match status" value="1"/>
</dbReference>
<evidence type="ECO:0000256" key="2">
    <source>
        <dbReference type="ARBA" id="ARBA00022630"/>
    </source>
</evidence>
<dbReference type="Pfam" id="PF01070">
    <property type="entry name" value="FMN_dh"/>
    <property type="match status" value="1"/>
</dbReference>
<dbReference type="InterPro" id="IPR037396">
    <property type="entry name" value="FMN_HAD"/>
</dbReference>
<dbReference type="PANTHER" id="PTHR10578">
    <property type="entry name" value="S -2-HYDROXY-ACID OXIDASE-RELATED"/>
    <property type="match status" value="1"/>
</dbReference>
<dbReference type="OrthoDB" id="9770452at2"/>
<dbReference type="InterPro" id="IPR012133">
    <property type="entry name" value="Alpha-hydoxy_acid_DH_FMN"/>
</dbReference>
<dbReference type="PIRSF" id="PIRSF000138">
    <property type="entry name" value="Al-hdrx_acd_dh"/>
    <property type="match status" value="1"/>
</dbReference>
<proteinExistence type="inferred from homology"/>
<evidence type="ECO:0000256" key="3">
    <source>
        <dbReference type="ARBA" id="ARBA00022643"/>
    </source>
</evidence>
<accession>A0A366E022</accession>
<evidence type="ECO:0000256" key="6">
    <source>
        <dbReference type="PIRSR" id="PIRSR000138-1"/>
    </source>
</evidence>
<dbReference type="GO" id="GO:0005886">
    <property type="term" value="C:plasma membrane"/>
    <property type="evidence" value="ECO:0007669"/>
    <property type="project" value="TreeGrafter"/>
</dbReference>
<feature type="binding site" evidence="7">
    <location>
        <position position="185"/>
    </location>
    <ligand>
        <name>FMN</name>
        <dbReference type="ChEBI" id="CHEBI:58210"/>
    </ligand>
</feature>
<feature type="binding site" evidence="7">
    <location>
        <position position="159"/>
    </location>
    <ligand>
        <name>glyoxylate</name>
        <dbReference type="ChEBI" id="CHEBI:36655"/>
    </ligand>
</feature>
<dbReference type="InterPro" id="IPR013785">
    <property type="entry name" value="Aldolase_TIM"/>
</dbReference>
<gene>
    <name evidence="9" type="ORF">DFR47_103246</name>
</gene>
<feature type="binding site" evidence="7">
    <location>
        <position position="136"/>
    </location>
    <ligand>
        <name>FMN</name>
        <dbReference type="ChEBI" id="CHEBI:58210"/>
    </ligand>
</feature>
<dbReference type="RefSeq" id="WP_113944211.1">
    <property type="nucleotide sequence ID" value="NZ_JBHEEG010000004.1"/>
</dbReference>
<name>A0A366E022_9HYPH</name>
<evidence type="ECO:0000256" key="5">
    <source>
        <dbReference type="ARBA" id="ARBA00024042"/>
    </source>
</evidence>
<evidence type="ECO:0000256" key="7">
    <source>
        <dbReference type="PIRSR" id="PIRSR000138-2"/>
    </source>
</evidence>
<keyword evidence="3 7" id="KW-0288">FMN</keyword>
<reference evidence="9 10" key="1">
    <citation type="submission" date="2018-06" db="EMBL/GenBank/DDBJ databases">
        <title>Genomic Encyclopedia of Type Strains, Phase IV (KMG-IV): sequencing the most valuable type-strain genomes for metagenomic binning, comparative biology and taxonomic classification.</title>
        <authorList>
            <person name="Goeker M."/>
        </authorList>
    </citation>
    <scope>NUCLEOTIDE SEQUENCE [LARGE SCALE GENOMIC DNA]</scope>
    <source>
        <strain evidence="9 10">DSM 25619</strain>
    </source>
</reference>
<dbReference type="EMBL" id="QNRH01000003">
    <property type="protein sequence ID" value="RBO95682.1"/>
    <property type="molecule type" value="Genomic_DNA"/>
</dbReference>
<feature type="binding site" evidence="7">
    <location>
        <begin position="336"/>
        <end position="340"/>
    </location>
    <ligand>
        <name>FMN</name>
        <dbReference type="ChEBI" id="CHEBI:58210"/>
    </ligand>
</feature>
<feature type="binding site" evidence="7">
    <location>
        <position position="308"/>
    </location>
    <ligand>
        <name>glyoxylate</name>
        <dbReference type="ChEBI" id="CHEBI:36655"/>
    </ligand>
</feature>
<comment type="cofactor">
    <cofactor evidence="1">
        <name>FMN</name>
        <dbReference type="ChEBI" id="CHEBI:58210"/>
    </cofactor>
</comment>